<organism evidence="3 4">
    <name type="scientific">Diaporthe vaccinii</name>
    <dbReference type="NCBI Taxonomy" id="105482"/>
    <lineage>
        <taxon>Eukaryota</taxon>
        <taxon>Fungi</taxon>
        <taxon>Dikarya</taxon>
        <taxon>Ascomycota</taxon>
        <taxon>Pezizomycotina</taxon>
        <taxon>Sordariomycetes</taxon>
        <taxon>Sordariomycetidae</taxon>
        <taxon>Diaporthales</taxon>
        <taxon>Diaporthaceae</taxon>
        <taxon>Diaporthe</taxon>
        <taxon>Diaporthe eres species complex</taxon>
    </lineage>
</organism>
<name>A0ABR4DXN7_9PEZI</name>
<comment type="caution">
    <text evidence="3">The sequence shown here is derived from an EMBL/GenBank/DDBJ whole genome shotgun (WGS) entry which is preliminary data.</text>
</comment>
<evidence type="ECO:0000313" key="4">
    <source>
        <dbReference type="Proteomes" id="UP001600888"/>
    </source>
</evidence>
<sequence>MDPPIHHRCSHIQLDSKSLDHQRQGNSKMTLRPLLAAALAATTAFCKPTILKSRAVIDHDAVVGFADAVPDNSEGDLMLAYKPYLKVFNGCVPFPAVDADGNTSGGLSPTGDSSAGCSSSTGQVYARASVYEEYFAIMYSWYMPKDEPSDGIGHRHDWENAVVFLSENSSDATFVAMVVSEHGGYVSGTATFDGTHPYVGYISYWPVDHTLIFTTTEGGTQPLIAWEDLTDAAREALDTTDFGDATASFKDSNFQSYLADAYSTAF</sequence>
<dbReference type="PIRSF" id="PIRSF029958">
    <property type="entry name" value="Necrosis-inducing_protein"/>
    <property type="match status" value="1"/>
</dbReference>
<dbReference type="PANTHER" id="PTHR33657:SF8">
    <property type="entry name" value="DOMAIN PROTEIN, PUTATIVE (AFU_ORTHOLOGUE AFUA_5G00600)-RELATED"/>
    <property type="match status" value="1"/>
</dbReference>
<evidence type="ECO:0000256" key="1">
    <source>
        <dbReference type="ARBA" id="ARBA00009520"/>
    </source>
</evidence>
<dbReference type="EMBL" id="JBAWTH010000145">
    <property type="protein sequence ID" value="KAL2274940.1"/>
    <property type="molecule type" value="Genomic_DNA"/>
</dbReference>
<keyword evidence="2" id="KW-0843">Virulence</keyword>
<protein>
    <recommendedName>
        <fullName evidence="5">NPP1-domain-containing protein</fullName>
    </recommendedName>
</protein>
<evidence type="ECO:0000313" key="3">
    <source>
        <dbReference type="EMBL" id="KAL2274940.1"/>
    </source>
</evidence>
<dbReference type="PANTHER" id="PTHR33657">
    <property type="entry name" value="DOMAIN PROTEIN, PUTATIVE (AFU_ORTHOLOGUE AFUA_5G00600)-RELATED"/>
    <property type="match status" value="1"/>
</dbReference>
<evidence type="ECO:0008006" key="5">
    <source>
        <dbReference type="Google" id="ProtNLM"/>
    </source>
</evidence>
<dbReference type="Proteomes" id="UP001600888">
    <property type="component" value="Unassembled WGS sequence"/>
</dbReference>
<dbReference type="InterPro" id="IPR008701">
    <property type="entry name" value="NPP1"/>
</dbReference>
<reference evidence="3 4" key="1">
    <citation type="submission" date="2024-03" db="EMBL/GenBank/DDBJ databases">
        <title>A high-quality draft genome sequence of Diaporthe vaccinii, a causative agent of upright dieback and viscid rot disease in cranberry plants.</title>
        <authorList>
            <person name="Sarrasin M."/>
            <person name="Lang B.F."/>
            <person name="Burger G."/>
        </authorList>
    </citation>
    <scope>NUCLEOTIDE SEQUENCE [LARGE SCALE GENOMIC DNA]</scope>
    <source>
        <strain evidence="3 4">IS7</strain>
    </source>
</reference>
<keyword evidence="4" id="KW-1185">Reference proteome</keyword>
<proteinExistence type="inferred from homology"/>
<comment type="similarity">
    <text evidence="1">Belongs to the Necrosis inducing protein (NPP1) family.</text>
</comment>
<gene>
    <name evidence="3" type="ORF">FJTKL_02610</name>
</gene>
<evidence type="ECO:0000256" key="2">
    <source>
        <dbReference type="ARBA" id="ARBA00023026"/>
    </source>
</evidence>
<accession>A0ABR4DXN7</accession>
<dbReference type="Pfam" id="PF05630">
    <property type="entry name" value="NPP1"/>
    <property type="match status" value="1"/>
</dbReference>